<evidence type="ECO:0000313" key="2">
    <source>
        <dbReference type="Proteomes" id="UP000176631"/>
    </source>
</evidence>
<dbReference type="EMBL" id="MHCP01000014">
    <property type="protein sequence ID" value="OGY24267.1"/>
    <property type="molecule type" value="Genomic_DNA"/>
</dbReference>
<dbReference type="STRING" id="1802593.A2172_00145"/>
<gene>
    <name evidence="1" type="ORF">A2172_00145</name>
</gene>
<dbReference type="Proteomes" id="UP000176631">
    <property type="component" value="Unassembled WGS sequence"/>
</dbReference>
<proteinExistence type="predicted"/>
<accession>A0A1G1WAB7</accession>
<organism evidence="1 2">
    <name type="scientific">Candidatus Woykebacteria bacterium RBG_13_40_15</name>
    <dbReference type="NCBI Taxonomy" id="1802593"/>
    <lineage>
        <taxon>Bacteria</taxon>
        <taxon>Candidatus Woykeibacteriota</taxon>
    </lineage>
</organism>
<dbReference type="AlphaFoldDB" id="A0A1G1WAB7"/>
<sequence>MPRGKRRILFHKNPIGPKDLGITLEVLVDESGSPLKVSYTWCRNMARAKFDQVVPLSLDENPPLREGLLQLELQQILGTNAAHLVVEASRAITKFLIGPIV</sequence>
<evidence type="ECO:0000313" key="1">
    <source>
        <dbReference type="EMBL" id="OGY24267.1"/>
    </source>
</evidence>
<reference evidence="1 2" key="1">
    <citation type="journal article" date="2016" name="Nat. Commun.">
        <title>Thousands of microbial genomes shed light on interconnected biogeochemical processes in an aquifer system.</title>
        <authorList>
            <person name="Anantharaman K."/>
            <person name="Brown C.T."/>
            <person name="Hug L.A."/>
            <person name="Sharon I."/>
            <person name="Castelle C.J."/>
            <person name="Probst A.J."/>
            <person name="Thomas B.C."/>
            <person name="Singh A."/>
            <person name="Wilkins M.J."/>
            <person name="Karaoz U."/>
            <person name="Brodie E.L."/>
            <person name="Williams K.H."/>
            <person name="Hubbard S.S."/>
            <person name="Banfield J.F."/>
        </authorList>
    </citation>
    <scope>NUCLEOTIDE SEQUENCE [LARGE SCALE GENOMIC DNA]</scope>
</reference>
<comment type="caution">
    <text evidence="1">The sequence shown here is derived from an EMBL/GenBank/DDBJ whole genome shotgun (WGS) entry which is preliminary data.</text>
</comment>
<name>A0A1G1WAB7_9BACT</name>
<protein>
    <submittedName>
        <fullName evidence="1">Uncharacterized protein</fullName>
    </submittedName>
</protein>